<sequence length="124" mass="13605">MATPVRIIINDLMLEAELFDTACGNQIAIKLPLEVIPRKWGDEFYFEVPVNMPLDETATMDVNIGDIGYWPPGMAMAIFFGPTPMSKGEKPVPASEVNIVGKVIGDATILKNVKGVKKIRIEMA</sequence>
<evidence type="ECO:0000313" key="3">
    <source>
        <dbReference type="Proteomes" id="UP001320159"/>
    </source>
</evidence>
<dbReference type="Proteomes" id="UP001320159">
    <property type="component" value="Unassembled WGS sequence"/>
</dbReference>
<organism evidence="2 3">
    <name type="scientific">Methanooceanicella nereidis</name>
    <dbReference type="NCBI Taxonomy" id="2052831"/>
    <lineage>
        <taxon>Archaea</taxon>
        <taxon>Methanobacteriati</taxon>
        <taxon>Methanobacteriota</taxon>
        <taxon>Stenosarchaea group</taxon>
        <taxon>Methanomicrobia</taxon>
        <taxon>Methanocellales</taxon>
        <taxon>Methanocellaceae</taxon>
        <taxon>Methanooceanicella</taxon>
    </lineage>
</organism>
<evidence type="ECO:0000313" key="2">
    <source>
        <dbReference type="EMBL" id="MCD1295871.1"/>
    </source>
</evidence>
<accession>A0AAP2W8A7</accession>
<comment type="caution">
    <text evidence="2">The sequence shown here is derived from an EMBL/GenBank/DDBJ whole genome shotgun (WGS) entry which is preliminary data.</text>
</comment>
<feature type="domain" description="Cyclophilin TM1367-like" evidence="1">
    <location>
        <begin position="5"/>
        <end position="122"/>
    </location>
</feature>
<gene>
    <name evidence="2" type="ORF">CUJ83_12780</name>
</gene>
<dbReference type="Pfam" id="PF04126">
    <property type="entry name" value="Cyclophil_like"/>
    <property type="match status" value="1"/>
</dbReference>
<dbReference type="AlphaFoldDB" id="A0AAP2W8A7"/>
<reference evidence="2 3" key="1">
    <citation type="submission" date="2017-11" db="EMBL/GenBank/DDBJ databases">
        <title>Isolation and Characterization of Family Methanocellaceae Species from Potential Methane Hydrate Area Offshore Southwestern Taiwan.</title>
        <authorList>
            <person name="Zhang W.-L."/>
            <person name="Chen W.-C."/>
            <person name="Lai M.-C."/>
            <person name="Chen S.-C."/>
        </authorList>
    </citation>
    <scope>NUCLEOTIDE SEQUENCE [LARGE SCALE GENOMIC DNA]</scope>
    <source>
        <strain evidence="2 3">CWC-04</strain>
    </source>
</reference>
<dbReference type="RefSeq" id="WP_230742728.1">
    <property type="nucleotide sequence ID" value="NZ_PGCK01000011.1"/>
</dbReference>
<dbReference type="Gene3D" id="2.40.100.20">
    <property type="match status" value="1"/>
</dbReference>
<protein>
    <recommendedName>
        <fullName evidence="1">Cyclophilin TM1367-like domain-containing protein</fullName>
    </recommendedName>
</protein>
<dbReference type="SUPFAM" id="SSF50891">
    <property type="entry name" value="Cyclophilin-like"/>
    <property type="match status" value="1"/>
</dbReference>
<dbReference type="InterPro" id="IPR025658">
    <property type="entry name" value="Cyclophilin_TM1367"/>
</dbReference>
<dbReference type="EMBL" id="PGCK01000011">
    <property type="protein sequence ID" value="MCD1295871.1"/>
    <property type="molecule type" value="Genomic_DNA"/>
</dbReference>
<keyword evidence="3" id="KW-1185">Reference proteome</keyword>
<dbReference type="InterPro" id="IPR029000">
    <property type="entry name" value="Cyclophilin-like_dom_sf"/>
</dbReference>
<proteinExistence type="predicted"/>
<evidence type="ECO:0000259" key="1">
    <source>
        <dbReference type="Pfam" id="PF04126"/>
    </source>
</evidence>
<name>A0AAP2W8A7_9EURY</name>